<dbReference type="InterPro" id="IPR013922">
    <property type="entry name" value="Cyclin_PHO80-like"/>
</dbReference>
<organism evidence="1 2">
    <name type="scientific">Blepharisma stoltei</name>
    <dbReference type="NCBI Taxonomy" id="1481888"/>
    <lineage>
        <taxon>Eukaryota</taxon>
        <taxon>Sar</taxon>
        <taxon>Alveolata</taxon>
        <taxon>Ciliophora</taxon>
        <taxon>Postciliodesmatophora</taxon>
        <taxon>Heterotrichea</taxon>
        <taxon>Heterotrichida</taxon>
        <taxon>Blepharismidae</taxon>
        <taxon>Blepharisma</taxon>
    </lineage>
</organism>
<dbReference type="InterPro" id="IPR036915">
    <property type="entry name" value="Cyclin-like_sf"/>
</dbReference>
<comment type="caution">
    <text evidence="1">The sequence shown here is derived from an EMBL/GenBank/DDBJ whole genome shotgun (WGS) entry which is preliminary data.</text>
</comment>
<dbReference type="EMBL" id="CAJZBQ010000053">
    <property type="protein sequence ID" value="CAG9331994.1"/>
    <property type="molecule type" value="Genomic_DNA"/>
</dbReference>
<dbReference type="PANTHER" id="PTHR15615">
    <property type="match status" value="1"/>
</dbReference>
<accession>A0AAU9K8L7</accession>
<sequence length="196" mass="22027">MSVLGGMHHTLIGRLASSGELEQKNEIFDIFNRARPLPMDLLSFLGHLQDRLCCSDVVFTLGFVLLDKILKSYPAFSLTNRNIHRIVFTSVSLAFKFSEDITFSNAALAKIGLVTTEELLRLEASFLAASDWCIWSDEISKNLEEYLDVFSKFETKKEASNYDSDESSTEETSGSFEDLSDFSELSAFFTSENSLL</sequence>
<protein>
    <recommendedName>
        <fullName evidence="3">Cyclin</fullName>
    </recommendedName>
</protein>
<dbReference type="Gene3D" id="1.10.472.10">
    <property type="entry name" value="Cyclin-like"/>
    <property type="match status" value="1"/>
</dbReference>
<evidence type="ECO:0008006" key="3">
    <source>
        <dbReference type="Google" id="ProtNLM"/>
    </source>
</evidence>
<proteinExistence type="predicted"/>
<dbReference type="SUPFAM" id="SSF47954">
    <property type="entry name" value="Cyclin-like"/>
    <property type="match status" value="1"/>
</dbReference>
<dbReference type="GO" id="GO:0019901">
    <property type="term" value="F:protein kinase binding"/>
    <property type="evidence" value="ECO:0007669"/>
    <property type="project" value="InterPro"/>
</dbReference>
<dbReference type="PANTHER" id="PTHR15615:SF108">
    <property type="entry name" value="PROTEIN CNPPD1"/>
    <property type="match status" value="1"/>
</dbReference>
<dbReference type="AlphaFoldDB" id="A0AAU9K8L7"/>
<dbReference type="Proteomes" id="UP001162131">
    <property type="component" value="Unassembled WGS sequence"/>
</dbReference>
<reference evidence="1" key="1">
    <citation type="submission" date="2021-09" db="EMBL/GenBank/DDBJ databases">
        <authorList>
            <consortium name="AG Swart"/>
            <person name="Singh M."/>
            <person name="Singh A."/>
            <person name="Seah K."/>
            <person name="Emmerich C."/>
        </authorList>
    </citation>
    <scope>NUCLEOTIDE SEQUENCE</scope>
    <source>
        <strain evidence="1">ATCC30299</strain>
    </source>
</reference>
<evidence type="ECO:0000313" key="2">
    <source>
        <dbReference type="Proteomes" id="UP001162131"/>
    </source>
</evidence>
<gene>
    <name evidence="1" type="ORF">BSTOLATCC_MIC54048</name>
</gene>
<keyword evidence="2" id="KW-1185">Reference proteome</keyword>
<name>A0AAU9K8L7_9CILI</name>
<dbReference type="Pfam" id="PF08613">
    <property type="entry name" value="Cyclin"/>
    <property type="match status" value="1"/>
</dbReference>
<evidence type="ECO:0000313" key="1">
    <source>
        <dbReference type="EMBL" id="CAG9331994.1"/>
    </source>
</evidence>